<proteinExistence type="predicted"/>
<evidence type="ECO:0000313" key="3">
    <source>
        <dbReference type="Proteomes" id="UP000182375"/>
    </source>
</evidence>
<name>A0A1H5DGQ7_9ACTN</name>
<dbReference type="NCBIfam" id="TIGR02548">
    <property type="entry name" value="casB_cse2"/>
    <property type="match status" value="1"/>
</dbReference>
<protein>
    <submittedName>
        <fullName evidence="2">CRISPR system Cascade subunit CasB</fullName>
    </submittedName>
</protein>
<dbReference type="InterPro" id="IPR038287">
    <property type="entry name" value="Cse2_sf"/>
</dbReference>
<organism evidence="2 3">
    <name type="scientific">Streptomyces misionensis</name>
    <dbReference type="NCBI Taxonomy" id="67331"/>
    <lineage>
        <taxon>Bacteria</taxon>
        <taxon>Bacillati</taxon>
        <taxon>Actinomycetota</taxon>
        <taxon>Actinomycetes</taxon>
        <taxon>Kitasatosporales</taxon>
        <taxon>Streptomycetaceae</taxon>
        <taxon>Streptomyces</taxon>
    </lineage>
</organism>
<evidence type="ECO:0000313" key="2">
    <source>
        <dbReference type="EMBL" id="SED78044.1"/>
    </source>
</evidence>
<reference evidence="2 3" key="1">
    <citation type="submission" date="2016-10" db="EMBL/GenBank/DDBJ databases">
        <authorList>
            <person name="de Groot N.N."/>
        </authorList>
    </citation>
    <scope>NUCLEOTIDE SEQUENCE [LARGE SCALE GENOMIC DNA]</scope>
    <source>
        <strain evidence="2 3">DSM 40306</strain>
    </source>
</reference>
<feature type="compositionally biased region" description="Acidic residues" evidence="1">
    <location>
        <begin position="89"/>
        <end position="100"/>
    </location>
</feature>
<dbReference type="Pfam" id="PF09485">
    <property type="entry name" value="CRISPR_Cse2"/>
    <property type="match status" value="1"/>
</dbReference>
<feature type="compositionally biased region" description="Basic and acidic residues" evidence="1">
    <location>
        <begin position="118"/>
        <end position="135"/>
    </location>
</feature>
<dbReference type="Gene3D" id="1.10.520.40">
    <property type="entry name" value="CRISPR-associated protein Cse2"/>
    <property type="match status" value="1"/>
</dbReference>
<feature type="region of interest" description="Disordered" evidence="1">
    <location>
        <begin position="80"/>
        <end position="135"/>
    </location>
</feature>
<dbReference type="RefSeq" id="WP_074993745.1">
    <property type="nucleotide sequence ID" value="NZ_FNTD01000004.1"/>
</dbReference>
<dbReference type="EMBL" id="FNTD01000004">
    <property type="protein sequence ID" value="SED78044.1"/>
    <property type="molecule type" value="Genomic_DNA"/>
</dbReference>
<dbReference type="CDD" id="cd09731">
    <property type="entry name" value="Cse2_I-E"/>
    <property type="match status" value="1"/>
</dbReference>
<dbReference type="InterPro" id="IPR013382">
    <property type="entry name" value="CRISPR-assoc_prot_Cse2"/>
</dbReference>
<evidence type="ECO:0000256" key="1">
    <source>
        <dbReference type="SAM" id="MobiDB-lite"/>
    </source>
</evidence>
<dbReference type="Proteomes" id="UP000182375">
    <property type="component" value="Unassembled WGS sequence"/>
</dbReference>
<dbReference type="STRING" id="67331.SAMN04490357_5808"/>
<dbReference type="AlphaFoldDB" id="A0A1H5DGQ7"/>
<accession>A0A1H5DGQ7</accession>
<gene>
    <name evidence="2" type="ORF">SAMN04490357_5808</name>
</gene>
<dbReference type="GeneID" id="95514875"/>
<sequence>MTITAPPVTRLSLYRTYVEEITARCGADPGVRVALRKGLRRGLNDVGSMHRIVAPWLPEERGEAEERAFYAVAAMIADRPRHSFTTPDTDADETTPEPDGQDLPAAGNEPKTSSTAGKEAEPAEGRKPPARARRDSLGASFARAVVAQGGQTGVRQDTAEARLNLLTRQSLEGVHRHLPGSVRLLRASDTDIDFAVLLADLAAWPRYSKAISRRWLQDFYRIRNSAIEAAARRHDSEDDETGDPN</sequence>